<accession>A0A5R9J6R0</accession>
<dbReference type="EMBL" id="VCDI01000009">
    <property type="protein sequence ID" value="TLU71036.1"/>
    <property type="molecule type" value="Genomic_DNA"/>
</dbReference>
<dbReference type="AlphaFoldDB" id="A0A5R9J6R0"/>
<feature type="transmembrane region" description="Helical" evidence="1">
    <location>
        <begin position="415"/>
        <end position="434"/>
    </location>
</feature>
<dbReference type="Proteomes" id="UP000305654">
    <property type="component" value="Unassembled WGS sequence"/>
</dbReference>
<keyword evidence="1" id="KW-0472">Membrane</keyword>
<comment type="caution">
    <text evidence="2">The sequence shown here is derived from an EMBL/GenBank/DDBJ whole genome shotgun (WGS) entry which is preliminary data.</text>
</comment>
<evidence type="ECO:0000256" key="1">
    <source>
        <dbReference type="SAM" id="Phobius"/>
    </source>
</evidence>
<dbReference type="OrthoDB" id="9767470at2"/>
<name>A0A5R9J6R0_9PROT</name>
<proteinExistence type="predicted"/>
<evidence type="ECO:0000313" key="3">
    <source>
        <dbReference type="Proteomes" id="UP000305654"/>
    </source>
</evidence>
<keyword evidence="1" id="KW-0812">Transmembrane</keyword>
<evidence type="ECO:0000313" key="2">
    <source>
        <dbReference type="EMBL" id="TLU71036.1"/>
    </source>
</evidence>
<reference evidence="2 3" key="1">
    <citation type="submission" date="2019-05" db="EMBL/GenBank/DDBJ databases">
        <authorList>
            <person name="Pankratov T."/>
            <person name="Grouzdev D."/>
        </authorList>
    </citation>
    <scope>NUCLEOTIDE SEQUENCE [LARGE SCALE GENOMIC DNA]</scope>
    <source>
        <strain evidence="2 3">KEBCLARHB70R</strain>
    </source>
</reference>
<dbReference type="RefSeq" id="WP_138327706.1">
    <property type="nucleotide sequence ID" value="NZ_VCDI01000009.1"/>
</dbReference>
<dbReference type="InterPro" id="IPR021830">
    <property type="entry name" value="DUF3422"/>
</dbReference>
<feature type="transmembrane region" description="Helical" evidence="1">
    <location>
        <begin position="382"/>
        <end position="403"/>
    </location>
</feature>
<organism evidence="2 3">
    <name type="scientific">Lichenicoccus roseus</name>
    <dbReference type="NCBI Taxonomy" id="2683649"/>
    <lineage>
        <taxon>Bacteria</taxon>
        <taxon>Pseudomonadati</taxon>
        <taxon>Pseudomonadota</taxon>
        <taxon>Alphaproteobacteria</taxon>
        <taxon>Acetobacterales</taxon>
        <taxon>Acetobacteraceae</taxon>
        <taxon>Lichenicoccus</taxon>
    </lineage>
</organism>
<keyword evidence="3" id="KW-1185">Reference proteome</keyword>
<keyword evidence="1" id="KW-1133">Transmembrane helix</keyword>
<protein>
    <submittedName>
        <fullName evidence="2">DUF3422 domain-containing protein</fullName>
    </submittedName>
</protein>
<gene>
    <name evidence="2" type="ORF">FE263_19495</name>
</gene>
<dbReference type="Pfam" id="PF11902">
    <property type="entry name" value="DUF3422"/>
    <property type="match status" value="1"/>
</dbReference>
<sequence length="446" mass="49987">MRDDSLTLAPEPVRPAVPALPRDHPQRVVLNDEVHARPSEILVAPLRVSYLAIFAEGEERAQIWRHVQELARRHGAVPASDAVNHYSADLGPFRIKCERHTEFLRLVFIVEGRGQPESFDDPALQSVPADWLAALPGQLITAANVLLQRSDGDWPQPERIAADYFDGNALVGASIADGAAFAFTDFRIRPDGFSRLLVMDHGMTSRQAGRTVQRLLEIDTYRILALLALPMAHALAPFLAARERELAEVTRLLVDARAADEPLLFDRLTRLEAEMESEQSRNHYRFSASVAYEALVDSRIAELREERLAGLQTFREFLQRRFLPAMETCRSTAANQESLSQRLNRVTQLLSTRVDITREAQTQEVLASMDRRARLQLRLQETVEGLSVAAITYYIVGLVGYLAKGMRVAGAPIEVELVMAASIPVVLVLTALALRHRKRRATRETR</sequence>